<sequence length="127" mass="13933">MKKQWMIMILLFVLAGCSSKVESNATQSEGLEVEVISNPENATLLEPVEIIASITHSGTSVGEGTDIFFEIIKKDGPVIGTVTPEKVSDGKYQIKTIFDEEGTYEFISHVTLGPEHVMPVYEMKVSP</sequence>
<evidence type="ECO:0000313" key="2">
    <source>
        <dbReference type="EMBL" id="WVX79975.1"/>
    </source>
</evidence>
<dbReference type="RefSeq" id="WP_338448906.1">
    <property type="nucleotide sequence ID" value="NZ_CP137640.1"/>
</dbReference>
<evidence type="ECO:0000259" key="1">
    <source>
        <dbReference type="Pfam" id="PF13115"/>
    </source>
</evidence>
<feature type="domain" description="YtkA-like" evidence="1">
    <location>
        <begin position="27"/>
        <end position="109"/>
    </location>
</feature>
<protein>
    <submittedName>
        <fullName evidence="2">FixH family protein</fullName>
    </submittedName>
</protein>
<dbReference type="Pfam" id="PF13115">
    <property type="entry name" value="YtkA"/>
    <property type="match status" value="1"/>
</dbReference>
<organism evidence="2 3">
    <name type="scientific">Niallia oryzisoli</name>
    <dbReference type="NCBI Taxonomy" id="1737571"/>
    <lineage>
        <taxon>Bacteria</taxon>
        <taxon>Bacillati</taxon>
        <taxon>Bacillota</taxon>
        <taxon>Bacilli</taxon>
        <taxon>Bacillales</taxon>
        <taxon>Bacillaceae</taxon>
        <taxon>Niallia</taxon>
    </lineage>
</organism>
<reference evidence="2 3" key="1">
    <citation type="submission" date="2023-10" db="EMBL/GenBank/DDBJ databases">
        <title>Niallia locisalis sp.nov. isolated from a salt pond sample.</title>
        <authorList>
            <person name="Li X.-J."/>
            <person name="Dong L."/>
        </authorList>
    </citation>
    <scope>NUCLEOTIDE SEQUENCE [LARGE SCALE GENOMIC DNA]</scope>
    <source>
        <strain evidence="2 3">DSM 29761</strain>
    </source>
</reference>
<dbReference type="Proteomes" id="UP001357223">
    <property type="component" value="Chromosome"/>
</dbReference>
<accession>A0ABZ2CBU8</accession>
<dbReference type="EMBL" id="CP137640">
    <property type="protein sequence ID" value="WVX79975.1"/>
    <property type="molecule type" value="Genomic_DNA"/>
</dbReference>
<name>A0ABZ2CBU8_9BACI</name>
<gene>
    <name evidence="2" type="ORF">R4Z09_22205</name>
</gene>
<evidence type="ECO:0000313" key="3">
    <source>
        <dbReference type="Proteomes" id="UP001357223"/>
    </source>
</evidence>
<dbReference type="PROSITE" id="PS51257">
    <property type="entry name" value="PROKAR_LIPOPROTEIN"/>
    <property type="match status" value="1"/>
</dbReference>
<keyword evidence="3" id="KW-1185">Reference proteome</keyword>
<proteinExistence type="predicted"/>
<dbReference type="InterPro" id="IPR032693">
    <property type="entry name" value="YtkA-like_dom"/>
</dbReference>